<keyword evidence="1" id="KW-0934">Plastid</keyword>
<dbReference type="InterPro" id="IPR051083">
    <property type="entry name" value="GrpII_Intron_Splice-Mob/Def"/>
</dbReference>
<protein>
    <submittedName>
        <fullName evidence="1">Group II intron-encoded protein LtrA</fullName>
    </submittedName>
</protein>
<reference evidence="1" key="1">
    <citation type="submission" date="2017-12" db="EMBL/GenBank/DDBJ databases">
        <authorList>
            <person name="Hurst M.R.H."/>
        </authorList>
    </citation>
    <scope>NUCLEOTIDE SEQUENCE</scope>
    <source>
        <strain evidence="1">UTEX 2505</strain>
    </source>
</reference>
<dbReference type="PANTHER" id="PTHR34047:SF8">
    <property type="entry name" value="PROTEIN YKFC"/>
    <property type="match status" value="1"/>
</dbReference>
<evidence type="ECO:0000313" key="1">
    <source>
        <dbReference type="EMBL" id="AUW36495.1"/>
    </source>
</evidence>
<keyword evidence="1" id="KW-0150">Chloroplast</keyword>
<dbReference type="EMBL" id="MG677935">
    <property type="protein sequence ID" value="AUW36562.1"/>
    <property type="molecule type" value="Genomic_DNA"/>
</dbReference>
<accession>A0A2K9YRX3</accession>
<evidence type="ECO:0000313" key="2">
    <source>
        <dbReference type="EMBL" id="AUW36562.1"/>
    </source>
</evidence>
<proteinExistence type="predicted"/>
<name>A0A2K9YRX3_HAELA</name>
<geneLocation type="chloroplast" evidence="1"/>
<dbReference type="AlphaFoldDB" id="A0A2K9YRX3"/>
<dbReference type="PANTHER" id="PTHR34047">
    <property type="entry name" value="NUCLEAR INTRON MATURASE 1, MITOCHONDRIAL-RELATED"/>
    <property type="match status" value="1"/>
</dbReference>
<gene>
    <name evidence="1" type="ORF">SG3EUKT975823.1</name>
    <name evidence="2" type="ORF">SG3EUKT977519.1</name>
</gene>
<dbReference type="EMBL" id="MG677935">
    <property type="protein sequence ID" value="AUW36495.1"/>
    <property type="molecule type" value="Genomic_DNA"/>
</dbReference>
<organism evidence="1">
    <name type="scientific">Haematococcus lacustris</name>
    <name type="common">Green alga</name>
    <name type="synonym">Haematococcus pluvialis</name>
    <dbReference type="NCBI Taxonomy" id="44745"/>
    <lineage>
        <taxon>Eukaryota</taxon>
        <taxon>Viridiplantae</taxon>
        <taxon>Chlorophyta</taxon>
        <taxon>core chlorophytes</taxon>
        <taxon>Chlorophyceae</taxon>
        <taxon>CS clade</taxon>
        <taxon>Chlamydomonadales</taxon>
        <taxon>Haematococcaceae</taxon>
        <taxon>Haematococcus</taxon>
    </lineage>
</organism>
<sequence length="165" mass="18746">MGIISNPFILLTAYRNIRSRAGAMIPASPLPQHEFKDLSPEQQEFAEKNFILPDELCWKKLFTISNLLKKGCYPWFASRQIWIPKPGRKDSLRPINITAFADKMVQESIRMVLEAIYEPVMHKMNCSFGFRASNGCREAITSIAENSSGFITAIEDRISLPQHGL</sequence>